<dbReference type="SUPFAM" id="SSF143100">
    <property type="entry name" value="TTHA1013/TTHA0281-like"/>
    <property type="match status" value="1"/>
</dbReference>
<comment type="caution">
    <text evidence="2">The sequence shown here is derived from an EMBL/GenBank/DDBJ whole genome shotgun (WGS) entry which is preliminary data.</text>
</comment>
<dbReference type="InterPro" id="IPR031807">
    <property type="entry name" value="HicB-like"/>
</dbReference>
<dbReference type="RefSeq" id="WP_029631946.1">
    <property type="nucleotide sequence ID" value="NZ_JACJTA010000002.1"/>
</dbReference>
<evidence type="ECO:0000259" key="1">
    <source>
        <dbReference type="Pfam" id="PF15919"/>
    </source>
</evidence>
<organism evidence="2 3">
    <name type="scientific">Scytonema hofmannii FACHB-248</name>
    <dbReference type="NCBI Taxonomy" id="1842502"/>
    <lineage>
        <taxon>Bacteria</taxon>
        <taxon>Bacillati</taxon>
        <taxon>Cyanobacteriota</taxon>
        <taxon>Cyanophyceae</taxon>
        <taxon>Nostocales</taxon>
        <taxon>Scytonemataceae</taxon>
        <taxon>Scytonema</taxon>
    </lineage>
</organism>
<evidence type="ECO:0000313" key="3">
    <source>
        <dbReference type="Proteomes" id="UP000660380"/>
    </source>
</evidence>
<name>A0ABR8GIS5_9CYAN</name>
<dbReference type="EMBL" id="JACJTA010000002">
    <property type="protein sequence ID" value="MBD2603274.1"/>
    <property type="molecule type" value="Genomic_DNA"/>
</dbReference>
<accession>A0ABR8GIS5</accession>
<dbReference type="InterPro" id="IPR051404">
    <property type="entry name" value="TA_system_antitoxin"/>
</dbReference>
<evidence type="ECO:0000313" key="2">
    <source>
        <dbReference type="EMBL" id="MBD2603274.1"/>
    </source>
</evidence>
<dbReference type="Pfam" id="PF15919">
    <property type="entry name" value="HicB_lk_antitox"/>
    <property type="match status" value="1"/>
</dbReference>
<keyword evidence="3" id="KW-1185">Reference proteome</keyword>
<dbReference type="Proteomes" id="UP000660380">
    <property type="component" value="Unassembled WGS sequence"/>
</dbReference>
<proteinExistence type="predicted"/>
<dbReference type="InterPro" id="IPR035069">
    <property type="entry name" value="TTHA1013/TTHA0281-like"/>
</dbReference>
<protein>
    <submittedName>
        <fullName evidence="2">Type II toxin-antitoxin system HicB family antitoxin</fullName>
    </submittedName>
</protein>
<dbReference type="PANTHER" id="PTHR34504:SF2">
    <property type="entry name" value="UPF0150 PROTEIN SSL0259"/>
    <property type="match status" value="1"/>
</dbReference>
<reference evidence="2 3" key="1">
    <citation type="journal article" date="2020" name="ISME J.">
        <title>Comparative genomics reveals insights into cyanobacterial evolution and habitat adaptation.</title>
        <authorList>
            <person name="Chen M.Y."/>
            <person name="Teng W.K."/>
            <person name="Zhao L."/>
            <person name="Hu C.X."/>
            <person name="Zhou Y.K."/>
            <person name="Han B.P."/>
            <person name="Song L.R."/>
            <person name="Shu W.S."/>
        </authorList>
    </citation>
    <scope>NUCLEOTIDE SEQUENCE [LARGE SCALE GENOMIC DNA]</scope>
    <source>
        <strain evidence="2 3">FACHB-248</strain>
    </source>
</reference>
<sequence length="67" mass="7456">MKWRVILEPDQETGEWAVWCPELPGCTSAGDTEEEALENIREAIQLYLEADPIQLAPGTISREVTVG</sequence>
<dbReference type="Gene3D" id="3.30.160.250">
    <property type="match status" value="1"/>
</dbReference>
<gene>
    <name evidence="2" type="ORF">H6G81_01720</name>
</gene>
<feature type="domain" description="HicB-like antitoxin of toxin-antitoxin system" evidence="1">
    <location>
        <begin position="5"/>
        <end position="50"/>
    </location>
</feature>
<dbReference type="PANTHER" id="PTHR34504">
    <property type="entry name" value="ANTITOXIN HICB"/>
    <property type="match status" value="1"/>
</dbReference>